<gene>
    <name evidence="5" type="ORF">QN277_026134</name>
</gene>
<sequence length="485" mass="53763">MKKSHLVFVPCPGIGHLMSAVEFTKLLINRHEHLSITVLLIRSPFDPKVDAFILSLSSSLSFPQRLRFVLLPQHPEPTNSDSLHPSVLFDSLIEHQKPNVRDVVSKLNSDPDSPRLAGFVVDVFCTTMVDVATEFGVPTMVFFTSGAAFLGFMLHIHTLRDRDNVDPTVLNFKDSGTEFAIPSFDNLVPASVFPGHVLDKDWARLLSTQASSMKNKVQGILVNTFEELESHAIQSFSHTDLAVYPVGPILSLGTDNTVQEGSESDVMDWLDDQPQYSVIFLCFGSWGFFDEEGNQVTEIASALEASGVHFVWSLRKTPPKGSMGAVGDYSDLEEVLPEGFLQRTAEIGRVIGWAPQAQILAHKAVGGFVSHCGWNSILESIYYGVPIATWPIYAEQQTNAFQLVRELKMSVEISLDYRRAFGSVSESGVISAARIREGIKQVMEKESEVRKKVKAMSEMSKRALMEGGSSYSHIGRFIHDILNWG</sequence>
<dbReference type="AlphaFoldDB" id="A0AAE1MH28"/>
<reference evidence="5" key="1">
    <citation type="submission" date="2023-10" db="EMBL/GenBank/DDBJ databases">
        <title>Chromosome-level genome of the transformable northern wattle, Acacia crassicarpa.</title>
        <authorList>
            <person name="Massaro I."/>
            <person name="Sinha N.R."/>
            <person name="Poethig S."/>
            <person name="Leichty A.R."/>
        </authorList>
    </citation>
    <scope>NUCLEOTIDE SEQUENCE</scope>
    <source>
        <strain evidence="5">Acra3RX</strain>
        <tissue evidence="5">Leaf</tissue>
    </source>
</reference>
<comment type="caution">
    <text evidence="5">The sequence shown here is derived from an EMBL/GenBank/DDBJ whole genome shotgun (WGS) entry which is preliminary data.</text>
</comment>
<evidence type="ECO:0000313" key="6">
    <source>
        <dbReference type="Proteomes" id="UP001293593"/>
    </source>
</evidence>
<comment type="similarity">
    <text evidence="1 3">Belongs to the UDP-glycosyltransferase family.</text>
</comment>
<dbReference type="PANTHER" id="PTHR48048">
    <property type="entry name" value="GLYCOSYLTRANSFERASE"/>
    <property type="match status" value="1"/>
</dbReference>
<dbReference type="GO" id="GO:0035251">
    <property type="term" value="F:UDP-glucosyltransferase activity"/>
    <property type="evidence" value="ECO:0007669"/>
    <property type="project" value="InterPro"/>
</dbReference>
<dbReference type="SUPFAM" id="SSF53756">
    <property type="entry name" value="UDP-Glycosyltransferase/glycogen phosphorylase"/>
    <property type="match status" value="1"/>
</dbReference>
<evidence type="ECO:0000256" key="2">
    <source>
        <dbReference type="ARBA" id="ARBA00022679"/>
    </source>
</evidence>
<evidence type="ECO:0000256" key="1">
    <source>
        <dbReference type="ARBA" id="ARBA00009995"/>
    </source>
</evidence>
<keyword evidence="6" id="KW-1185">Reference proteome</keyword>
<keyword evidence="2 3" id="KW-0808">Transferase</keyword>
<keyword evidence="3" id="KW-0328">Glycosyltransferase</keyword>
<dbReference type="InterPro" id="IPR050481">
    <property type="entry name" value="UDP-glycosyltransf_plant"/>
</dbReference>
<evidence type="ECO:0000256" key="4">
    <source>
        <dbReference type="RuleBase" id="RU362057"/>
    </source>
</evidence>
<dbReference type="EMBL" id="JAWXYG010000008">
    <property type="protein sequence ID" value="KAK4265029.1"/>
    <property type="molecule type" value="Genomic_DNA"/>
</dbReference>
<accession>A0AAE1MH28</accession>
<evidence type="ECO:0000313" key="5">
    <source>
        <dbReference type="EMBL" id="KAK4265029.1"/>
    </source>
</evidence>
<proteinExistence type="inferred from homology"/>
<dbReference type="PROSITE" id="PS00375">
    <property type="entry name" value="UDPGT"/>
    <property type="match status" value="1"/>
</dbReference>
<dbReference type="Gene3D" id="3.40.50.2000">
    <property type="entry name" value="Glycogen Phosphorylase B"/>
    <property type="match status" value="2"/>
</dbReference>
<dbReference type="InterPro" id="IPR002213">
    <property type="entry name" value="UDP_glucos_trans"/>
</dbReference>
<name>A0AAE1MH28_9FABA</name>
<dbReference type="Pfam" id="PF00201">
    <property type="entry name" value="UDPGT"/>
    <property type="match status" value="1"/>
</dbReference>
<dbReference type="Proteomes" id="UP001293593">
    <property type="component" value="Unassembled WGS sequence"/>
</dbReference>
<dbReference type="FunFam" id="3.40.50.2000:FF:000056">
    <property type="entry name" value="Glycosyltransferase"/>
    <property type="match status" value="1"/>
</dbReference>
<organism evidence="5 6">
    <name type="scientific">Acacia crassicarpa</name>
    <name type="common">northern wattle</name>
    <dbReference type="NCBI Taxonomy" id="499986"/>
    <lineage>
        <taxon>Eukaryota</taxon>
        <taxon>Viridiplantae</taxon>
        <taxon>Streptophyta</taxon>
        <taxon>Embryophyta</taxon>
        <taxon>Tracheophyta</taxon>
        <taxon>Spermatophyta</taxon>
        <taxon>Magnoliopsida</taxon>
        <taxon>eudicotyledons</taxon>
        <taxon>Gunneridae</taxon>
        <taxon>Pentapetalae</taxon>
        <taxon>rosids</taxon>
        <taxon>fabids</taxon>
        <taxon>Fabales</taxon>
        <taxon>Fabaceae</taxon>
        <taxon>Caesalpinioideae</taxon>
        <taxon>mimosoid clade</taxon>
        <taxon>Acacieae</taxon>
        <taxon>Acacia</taxon>
    </lineage>
</organism>
<dbReference type="InterPro" id="IPR035595">
    <property type="entry name" value="UDP_glycos_trans_CS"/>
</dbReference>
<dbReference type="EC" id="2.4.1.-" evidence="4"/>
<evidence type="ECO:0000256" key="3">
    <source>
        <dbReference type="RuleBase" id="RU003718"/>
    </source>
</evidence>
<dbReference type="PANTHER" id="PTHR48048:SF45">
    <property type="entry name" value="GLYCOSYLTRANSFERASE"/>
    <property type="match status" value="1"/>
</dbReference>
<dbReference type="CDD" id="cd03784">
    <property type="entry name" value="GT1_Gtf-like"/>
    <property type="match status" value="1"/>
</dbReference>
<protein>
    <recommendedName>
        <fullName evidence="4">Glycosyltransferase</fullName>
        <ecNumber evidence="4">2.4.1.-</ecNumber>
    </recommendedName>
</protein>